<evidence type="ECO:0000313" key="16">
    <source>
        <dbReference type="Proteomes" id="UP000254060"/>
    </source>
</evidence>
<dbReference type="SUPFAM" id="SSF53613">
    <property type="entry name" value="Ribokinase-like"/>
    <property type="match status" value="1"/>
</dbReference>
<evidence type="ECO:0000256" key="7">
    <source>
        <dbReference type="ARBA" id="ARBA00022840"/>
    </source>
</evidence>
<evidence type="ECO:0000256" key="4">
    <source>
        <dbReference type="ARBA" id="ARBA00022723"/>
    </source>
</evidence>
<dbReference type="Proteomes" id="UP000254060">
    <property type="component" value="Unassembled WGS sequence"/>
</dbReference>
<evidence type="ECO:0000259" key="14">
    <source>
        <dbReference type="Pfam" id="PF08543"/>
    </source>
</evidence>
<dbReference type="GO" id="GO:0008478">
    <property type="term" value="F:pyridoxal kinase activity"/>
    <property type="evidence" value="ECO:0007669"/>
    <property type="project" value="UniProtKB-EC"/>
</dbReference>
<evidence type="ECO:0000256" key="6">
    <source>
        <dbReference type="ARBA" id="ARBA00022777"/>
    </source>
</evidence>
<dbReference type="EC" id="2.7.1.35" evidence="2"/>
<dbReference type="CDD" id="cd01169">
    <property type="entry name" value="HMPP_kinase"/>
    <property type="match status" value="1"/>
</dbReference>
<evidence type="ECO:0000313" key="15">
    <source>
        <dbReference type="EMBL" id="STO09386.1"/>
    </source>
</evidence>
<evidence type="ECO:0000256" key="3">
    <source>
        <dbReference type="ARBA" id="ARBA00022679"/>
    </source>
</evidence>
<evidence type="ECO:0000256" key="13">
    <source>
        <dbReference type="ARBA" id="ARBA00049293"/>
    </source>
</evidence>
<evidence type="ECO:0000256" key="9">
    <source>
        <dbReference type="ARBA" id="ARBA00042307"/>
    </source>
</evidence>
<dbReference type="EMBL" id="UGGP01000001">
    <property type="protein sequence ID" value="STO09386.1"/>
    <property type="molecule type" value="Genomic_DNA"/>
</dbReference>
<keyword evidence="3 15" id="KW-0808">Transferase</keyword>
<keyword evidence="8" id="KW-0460">Magnesium</keyword>
<feature type="domain" description="Pyridoxamine kinase/Phosphomethylpyrimidine kinase" evidence="14">
    <location>
        <begin position="13"/>
        <end position="262"/>
    </location>
</feature>
<proteinExistence type="inferred from homology"/>
<comment type="similarity">
    <text evidence="1">Belongs to the ThiD family.</text>
</comment>
<evidence type="ECO:0000256" key="11">
    <source>
        <dbReference type="ARBA" id="ARBA00042396"/>
    </source>
</evidence>
<dbReference type="InterPro" id="IPR004399">
    <property type="entry name" value="HMP/HMP-P_kinase_dom"/>
</dbReference>
<keyword evidence="4" id="KW-0479">Metal-binding</keyword>
<dbReference type="PANTHER" id="PTHR20858:SF19">
    <property type="entry name" value="PYRIDOXINE KINASE"/>
    <property type="match status" value="1"/>
</dbReference>
<dbReference type="STRING" id="1397694.GCA_000702585_00245"/>
<dbReference type="Gene3D" id="3.40.1190.20">
    <property type="match status" value="1"/>
</dbReference>
<gene>
    <name evidence="15" type="primary">pdxK</name>
    <name evidence="15" type="ORF">NCTC13163_02822</name>
</gene>
<evidence type="ECO:0000256" key="8">
    <source>
        <dbReference type="ARBA" id="ARBA00022842"/>
    </source>
</evidence>
<name>A0A377FXZ9_9BACL</name>
<protein>
    <recommendedName>
        <fullName evidence="2">pyridoxal kinase</fullName>
        <ecNumber evidence="2">2.7.1.35</ecNumber>
    </recommendedName>
    <alternativeName>
        <fullName evidence="10">PN/PL/PM kinase</fullName>
    </alternativeName>
    <alternativeName>
        <fullName evidence="11">Pyridoxal kinase</fullName>
    </alternativeName>
    <alternativeName>
        <fullName evidence="9">Pyridoxamine kinase</fullName>
    </alternativeName>
    <alternativeName>
        <fullName evidence="12">Vitamin B6 kinase</fullName>
    </alternativeName>
</protein>
<dbReference type="GO" id="GO:0009228">
    <property type="term" value="P:thiamine biosynthetic process"/>
    <property type="evidence" value="ECO:0007669"/>
    <property type="project" value="InterPro"/>
</dbReference>
<dbReference type="NCBIfam" id="TIGR00097">
    <property type="entry name" value="HMP-P_kinase"/>
    <property type="match status" value="1"/>
</dbReference>
<dbReference type="Pfam" id="PF08543">
    <property type="entry name" value="Phos_pyr_kin"/>
    <property type="match status" value="1"/>
</dbReference>
<dbReference type="AlphaFoldDB" id="A0A377FXZ9"/>
<dbReference type="GO" id="GO:0005524">
    <property type="term" value="F:ATP binding"/>
    <property type="evidence" value="ECO:0007669"/>
    <property type="project" value="UniProtKB-KW"/>
</dbReference>
<dbReference type="PANTHER" id="PTHR20858">
    <property type="entry name" value="PHOSPHOMETHYLPYRIMIDINE KINASE"/>
    <property type="match status" value="1"/>
</dbReference>
<dbReference type="GO" id="GO:0005829">
    <property type="term" value="C:cytosol"/>
    <property type="evidence" value="ECO:0007669"/>
    <property type="project" value="TreeGrafter"/>
</dbReference>
<evidence type="ECO:0000256" key="12">
    <source>
        <dbReference type="ARBA" id="ARBA00042531"/>
    </source>
</evidence>
<comment type="catalytic activity">
    <reaction evidence="13">
        <text>pyridoxal + ATP = pyridoxal 5'-phosphate + ADP + H(+)</text>
        <dbReference type="Rhea" id="RHEA:10224"/>
        <dbReference type="ChEBI" id="CHEBI:15378"/>
        <dbReference type="ChEBI" id="CHEBI:17310"/>
        <dbReference type="ChEBI" id="CHEBI:30616"/>
        <dbReference type="ChEBI" id="CHEBI:456216"/>
        <dbReference type="ChEBI" id="CHEBI:597326"/>
        <dbReference type="EC" id="2.7.1.35"/>
    </reaction>
</comment>
<dbReference type="RefSeq" id="WP_024372484.1">
    <property type="nucleotide sequence ID" value="NZ_UGGP01000001.1"/>
</dbReference>
<dbReference type="InterPro" id="IPR013749">
    <property type="entry name" value="PM/HMP-P_kinase-1"/>
</dbReference>
<sequence>MTMKKALTIAGSDTSGGAGIQADLKTMEELGVYGMTALTVIVAQDPHNAWHHEVFPIDTTLIEKQIDTVLAGIGVDAVKTGMLPTPEIIELAARKIKEYGIENAVVDPVMACKGADEILNPDVAIAMRKHLVPVAKIITPNLFEARMLAGLDKTPSTMDEIKEAARLIHELGADIVIVKVGGKLGFDTAFDVLYDGNEYRLLESEKIEPAFTHGGGCTFSSAIAASLANGHSVDEAIEIGKAFITEAVRHSFRLNQYVGPTNHTGYRKKLATQS</sequence>
<accession>A0A377FXZ9</accession>
<dbReference type="InterPro" id="IPR029056">
    <property type="entry name" value="Ribokinase-like"/>
</dbReference>
<keyword evidence="7" id="KW-0067">ATP-binding</keyword>
<dbReference type="NCBIfam" id="NF009077">
    <property type="entry name" value="PRK12412.1"/>
    <property type="match status" value="1"/>
</dbReference>
<dbReference type="GO" id="GO:0008972">
    <property type="term" value="F:phosphomethylpyrimidine kinase activity"/>
    <property type="evidence" value="ECO:0007669"/>
    <property type="project" value="InterPro"/>
</dbReference>
<keyword evidence="5" id="KW-0547">Nucleotide-binding</keyword>
<evidence type="ECO:0000256" key="5">
    <source>
        <dbReference type="ARBA" id="ARBA00022741"/>
    </source>
</evidence>
<dbReference type="OrthoDB" id="9810880at2"/>
<reference evidence="15 16" key="1">
    <citation type="submission" date="2018-06" db="EMBL/GenBank/DDBJ databases">
        <authorList>
            <consortium name="Pathogen Informatics"/>
            <person name="Doyle S."/>
        </authorList>
    </citation>
    <scope>NUCLEOTIDE SEQUENCE [LARGE SCALE GENOMIC DNA]</scope>
    <source>
        <strain evidence="15 16">NCTC13163</strain>
    </source>
</reference>
<evidence type="ECO:0000256" key="10">
    <source>
        <dbReference type="ARBA" id="ARBA00042348"/>
    </source>
</evidence>
<dbReference type="GO" id="GO:0008902">
    <property type="term" value="F:hydroxymethylpyrimidine kinase activity"/>
    <property type="evidence" value="ECO:0007669"/>
    <property type="project" value="TreeGrafter"/>
</dbReference>
<dbReference type="GO" id="GO:0046872">
    <property type="term" value="F:metal ion binding"/>
    <property type="evidence" value="ECO:0007669"/>
    <property type="project" value="UniProtKB-KW"/>
</dbReference>
<evidence type="ECO:0000256" key="2">
    <source>
        <dbReference type="ARBA" id="ARBA00012104"/>
    </source>
</evidence>
<organism evidence="15 16">
    <name type="scientific">Exiguobacterium aurantiacum</name>
    <dbReference type="NCBI Taxonomy" id="33987"/>
    <lineage>
        <taxon>Bacteria</taxon>
        <taxon>Bacillati</taxon>
        <taxon>Bacillota</taxon>
        <taxon>Bacilli</taxon>
        <taxon>Bacillales</taxon>
        <taxon>Bacillales Family XII. Incertae Sedis</taxon>
        <taxon>Exiguobacterium</taxon>
    </lineage>
</organism>
<dbReference type="FunFam" id="3.40.1190.20:FF:000003">
    <property type="entry name" value="Phosphomethylpyrimidine kinase ThiD"/>
    <property type="match status" value="1"/>
</dbReference>
<evidence type="ECO:0000256" key="1">
    <source>
        <dbReference type="ARBA" id="ARBA00009879"/>
    </source>
</evidence>
<keyword evidence="6 15" id="KW-0418">Kinase</keyword>